<feature type="compositionally biased region" description="Low complexity" evidence="2">
    <location>
        <begin position="271"/>
        <end position="291"/>
    </location>
</feature>
<proteinExistence type="inferred from homology"/>
<keyword evidence="4" id="KW-1185">Reference proteome</keyword>
<organism evidence="3 4">
    <name type="scientific">Wallemia hederae</name>
    <dbReference type="NCBI Taxonomy" id="1540922"/>
    <lineage>
        <taxon>Eukaryota</taxon>
        <taxon>Fungi</taxon>
        <taxon>Dikarya</taxon>
        <taxon>Basidiomycota</taxon>
        <taxon>Wallemiomycotina</taxon>
        <taxon>Wallemiomycetes</taxon>
        <taxon>Wallemiales</taxon>
        <taxon>Wallemiaceae</taxon>
        <taxon>Wallemia</taxon>
    </lineage>
</organism>
<evidence type="ECO:0000256" key="1">
    <source>
        <dbReference type="ARBA" id="ARBA00006658"/>
    </source>
</evidence>
<dbReference type="EMBL" id="SPNW01000021">
    <property type="protein sequence ID" value="TIA90209.1"/>
    <property type="molecule type" value="Genomic_DNA"/>
</dbReference>
<dbReference type="AlphaFoldDB" id="A0A4T0FP61"/>
<accession>A0A4T0FP61</accession>
<dbReference type="GO" id="GO:0031929">
    <property type="term" value="P:TOR signaling"/>
    <property type="evidence" value="ECO:0007669"/>
    <property type="project" value="TreeGrafter"/>
</dbReference>
<dbReference type="InterPro" id="IPR051330">
    <property type="entry name" value="Phosphatase_reg/MetRdx"/>
</dbReference>
<feature type="region of interest" description="Disordered" evidence="2">
    <location>
        <begin position="306"/>
        <end position="341"/>
    </location>
</feature>
<gene>
    <name evidence="3" type="ORF">E3P99_01685</name>
</gene>
<evidence type="ECO:0000313" key="4">
    <source>
        <dbReference type="Proteomes" id="UP000310189"/>
    </source>
</evidence>
<dbReference type="InterPro" id="IPR007303">
    <property type="entry name" value="TIP41-like"/>
</dbReference>
<dbReference type="PANTHER" id="PTHR21021">
    <property type="entry name" value="GAF/PUTATIVE CYTOSKELETAL PROTEIN"/>
    <property type="match status" value="1"/>
</dbReference>
<name>A0A4T0FP61_9BASI</name>
<comment type="caution">
    <text evidence="3">The sequence shown here is derived from an EMBL/GenBank/DDBJ whole genome shotgun (WGS) entry which is preliminary data.</text>
</comment>
<dbReference type="OrthoDB" id="10253878at2759"/>
<protein>
    <submittedName>
        <fullName evidence="3">Uncharacterized protein</fullName>
    </submittedName>
</protein>
<sequence>MSKSQQGLVQGFSANDFTFNVTKGPAASPDDSDSFAGELGFEPPRLLYPHNQIRIAHKLSNFSLAFYARPALNLVDKSGAEAERVAYALNEGTKLQLPDKNFDWTYTTTYSGSSTRSFDNTPYGSMPCTPLPPNSHSDADDDVIRNTIKFFEDNMDGAGYTTLTATLQVDDNGFQVLQRHFVRIDHILFRMYECTFSHNFGSWEIEKRCKGWEGRWSEVFRRLPPVYQNVEESSQHYQDTVRDVLLSLSPENHISRRATALQPPQMLRTTSGDSSSSANANASAGMGSRSSSRMGFAARVLLSRHNSATSNASSSRRRRKHPPGALSFSAAKPRSASGSLQSSCVSPMSSGCCSPSAVSGAGTGWNGVGKWKYKITLSDENDEVIRTLPSPFPPENADLEYELDSWEYERRRSFGYNNMFNDFSSASSSDDDDGYAYDQMDVAQQLTKRLERFSRLYPERLVDGDYDDDFDDI</sequence>
<dbReference type="PANTHER" id="PTHR21021:SF16">
    <property type="entry name" value="TIP41-LIKE PROTEIN"/>
    <property type="match status" value="1"/>
</dbReference>
<dbReference type="GO" id="GO:0005829">
    <property type="term" value="C:cytosol"/>
    <property type="evidence" value="ECO:0007669"/>
    <property type="project" value="TreeGrafter"/>
</dbReference>
<dbReference type="Proteomes" id="UP000310189">
    <property type="component" value="Unassembled WGS sequence"/>
</dbReference>
<feature type="region of interest" description="Disordered" evidence="2">
    <location>
        <begin position="256"/>
        <end position="291"/>
    </location>
</feature>
<comment type="similarity">
    <text evidence="1">Belongs to the TIP41 family.</text>
</comment>
<reference evidence="3 4" key="1">
    <citation type="submission" date="2019-03" db="EMBL/GenBank/DDBJ databases">
        <title>Sequencing 23 genomes of Wallemia ichthyophaga.</title>
        <authorList>
            <person name="Gostincar C."/>
        </authorList>
    </citation>
    <scope>NUCLEOTIDE SEQUENCE [LARGE SCALE GENOMIC DNA]</scope>
    <source>
        <strain evidence="3 4">EXF-5753</strain>
    </source>
</reference>
<evidence type="ECO:0000256" key="2">
    <source>
        <dbReference type="SAM" id="MobiDB-lite"/>
    </source>
</evidence>
<dbReference type="Pfam" id="PF04176">
    <property type="entry name" value="TIP41"/>
    <property type="match status" value="1"/>
</dbReference>
<evidence type="ECO:0000313" key="3">
    <source>
        <dbReference type="EMBL" id="TIA90209.1"/>
    </source>
</evidence>